<evidence type="ECO:0000313" key="2">
    <source>
        <dbReference type="EMBL" id="REH37970.1"/>
    </source>
</evidence>
<proteinExistence type="predicted"/>
<dbReference type="OrthoDB" id="7057391at2"/>
<keyword evidence="1" id="KW-1133">Transmembrane helix</keyword>
<sequence length="238" mass="27282">MNEKRTGDEERPDMTTVDSGPLRIHRKLLSLVYILSLAPAWFVVSAPESRETLIGLLASGAILATFGSALCALAGAWERDLLDRVHTHVEIFFEDIFQQKRWRRWAFLPRKEERKALDGNSHHFTLKNPEIPVDLGSHVIRVDLPTVLDDFFDLPVVTNLWKLHRFRHQARIAWTRRDQGKVNPNTGLDPGDESMAFECLYDIWVSVAQFRLARYVLHLGSGLVFFSCLFVLIYAARA</sequence>
<feature type="transmembrane region" description="Helical" evidence="1">
    <location>
        <begin position="53"/>
        <end position="77"/>
    </location>
</feature>
<organism evidence="2 3">
    <name type="scientific">Paraperlucidibaca baekdonensis</name>
    <dbReference type="NCBI Taxonomy" id="748120"/>
    <lineage>
        <taxon>Bacteria</taxon>
        <taxon>Pseudomonadati</taxon>
        <taxon>Pseudomonadota</taxon>
        <taxon>Gammaproteobacteria</taxon>
        <taxon>Moraxellales</taxon>
        <taxon>Moraxellaceae</taxon>
        <taxon>Paraperlucidibaca</taxon>
    </lineage>
</organism>
<dbReference type="EMBL" id="QUNR01000003">
    <property type="protein sequence ID" value="REH37970.1"/>
    <property type="molecule type" value="Genomic_DNA"/>
</dbReference>
<gene>
    <name evidence="2" type="ORF">DFR26_1756</name>
</gene>
<keyword evidence="1" id="KW-0812">Transmembrane</keyword>
<evidence type="ECO:0000256" key="1">
    <source>
        <dbReference type="SAM" id="Phobius"/>
    </source>
</evidence>
<feature type="transmembrane region" description="Helical" evidence="1">
    <location>
        <begin position="215"/>
        <end position="236"/>
    </location>
</feature>
<dbReference type="Proteomes" id="UP000256774">
    <property type="component" value="Unassembled WGS sequence"/>
</dbReference>
<dbReference type="RefSeq" id="WP_116208557.1">
    <property type="nucleotide sequence ID" value="NZ_QUNR01000003.1"/>
</dbReference>
<evidence type="ECO:0000313" key="3">
    <source>
        <dbReference type="Proteomes" id="UP000256774"/>
    </source>
</evidence>
<keyword evidence="3" id="KW-1185">Reference proteome</keyword>
<keyword evidence="1" id="KW-0472">Membrane</keyword>
<name>A0A3E0H5U5_9GAMM</name>
<comment type="caution">
    <text evidence="2">The sequence shown here is derived from an EMBL/GenBank/DDBJ whole genome shotgun (WGS) entry which is preliminary data.</text>
</comment>
<dbReference type="AlphaFoldDB" id="A0A3E0H5U5"/>
<protein>
    <submittedName>
        <fullName evidence="2">Uncharacterized protein</fullName>
    </submittedName>
</protein>
<reference evidence="2 3" key="1">
    <citation type="submission" date="2018-08" db="EMBL/GenBank/DDBJ databases">
        <title>Genomic Encyclopedia of Type Strains, Phase IV (KMG-IV): sequencing the most valuable type-strain genomes for metagenomic binning, comparative biology and taxonomic classification.</title>
        <authorList>
            <person name="Goeker M."/>
        </authorList>
    </citation>
    <scope>NUCLEOTIDE SEQUENCE [LARGE SCALE GENOMIC DNA]</scope>
    <source>
        <strain evidence="2 3">DSM 26022</strain>
    </source>
</reference>
<feature type="transmembrane region" description="Helical" evidence="1">
    <location>
        <begin position="28"/>
        <end position="47"/>
    </location>
</feature>
<accession>A0A3E0H5U5</accession>